<organism evidence="1 2">
    <name type="scientific">Microbotryum silenes-dioicae</name>
    <dbReference type="NCBI Taxonomy" id="796604"/>
    <lineage>
        <taxon>Eukaryota</taxon>
        <taxon>Fungi</taxon>
        <taxon>Dikarya</taxon>
        <taxon>Basidiomycota</taxon>
        <taxon>Pucciniomycotina</taxon>
        <taxon>Microbotryomycetes</taxon>
        <taxon>Microbotryales</taxon>
        <taxon>Microbotryaceae</taxon>
        <taxon>Microbotryum</taxon>
    </lineage>
</organism>
<dbReference type="AlphaFoldDB" id="A0A2X0MNV6"/>
<sequence length="74" mass="8946">MTRTTMTIDPDLPLFSPTANRPQVYRWQSAPQATRRQGRPQVGARRRWCEEASPRELTFYLVWSTHRRSQHYQW</sequence>
<keyword evidence="2" id="KW-1185">Reference proteome</keyword>
<dbReference type="Proteomes" id="UP000249464">
    <property type="component" value="Unassembled WGS sequence"/>
</dbReference>
<protein>
    <submittedName>
        <fullName evidence="1">BQ5605_C023g09662 protein</fullName>
    </submittedName>
</protein>
<dbReference type="EMBL" id="FQNC01000085">
    <property type="protein sequence ID" value="SGZ23925.1"/>
    <property type="molecule type" value="Genomic_DNA"/>
</dbReference>
<accession>A0A2X0MNV6</accession>
<proteinExistence type="predicted"/>
<reference evidence="1 2" key="1">
    <citation type="submission" date="2016-11" db="EMBL/GenBank/DDBJ databases">
        <authorList>
            <person name="Jaros S."/>
            <person name="Januszkiewicz K."/>
            <person name="Wedrychowicz H."/>
        </authorList>
    </citation>
    <scope>NUCLEOTIDE SEQUENCE [LARGE SCALE GENOMIC DNA]</scope>
</reference>
<evidence type="ECO:0000313" key="2">
    <source>
        <dbReference type="Proteomes" id="UP000249464"/>
    </source>
</evidence>
<name>A0A2X0MNV6_9BASI</name>
<evidence type="ECO:0000313" key="1">
    <source>
        <dbReference type="EMBL" id="SGZ23925.1"/>
    </source>
</evidence>
<gene>
    <name evidence="1" type="primary">BQ5605_C023g09662</name>
    <name evidence="1" type="ORF">BQ5605_C023G09662</name>
</gene>